<dbReference type="EC" id="2.1.1.37" evidence="1"/>
<dbReference type="GO" id="GO:0044027">
    <property type="term" value="P:negative regulation of gene expression via chromosomal CpG island methylation"/>
    <property type="evidence" value="ECO:0007669"/>
    <property type="project" value="TreeGrafter"/>
</dbReference>
<dbReference type="PANTHER" id="PTHR10629:SF52">
    <property type="entry name" value="DNA (CYTOSINE-5)-METHYLTRANSFERASE 1"/>
    <property type="match status" value="1"/>
</dbReference>
<protein>
    <recommendedName>
        <fullName evidence="1">DNA (cytosine-5-)-methyltransferase</fullName>
        <ecNumber evidence="1">2.1.1.37</ecNumber>
    </recommendedName>
</protein>
<dbReference type="GO" id="GO:0003677">
    <property type="term" value="F:DNA binding"/>
    <property type="evidence" value="ECO:0007669"/>
    <property type="project" value="TreeGrafter"/>
</dbReference>
<gene>
    <name evidence="9" type="primary">dcm</name>
    <name evidence="9" type="ORF">PMA4326_026560</name>
</gene>
<sequence>MIDAVDLFCGAGGLTAGMQLAGIDVHAGYDIEAQCRHAYEVNNDAVFLAQDVETLTREQLEAWYPRIEGRYRLLAGCAPCQPFSTYNQGRDTSTDSKWPLLYHFARLIREVQPELVTMENVPDVTKHEVYGDFVKNLENQGYKVWAKRVACVEYGLPQHRRRHVLLASKLGPIELIEPTHRDAPVTVKEMIGDLPRLAAGSCDPNDPMHRAATLTPINMQRILNSREGGTWREWPPHLVAECHRKASGKTYPSVYGRLCRDEPSPTMTTLCYGFGNGRFGHYDQARALSLREAAILQSFPRDYEFMPPARITFKAVGRMIGNAVPVRLGEVIGESLMRHVMNYQQNQNQEDRVQAVF</sequence>
<dbReference type="PANTHER" id="PTHR10629">
    <property type="entry name" value="CYTOSINE-SPECIFIC METHYLTRANSFERASE"/>
    <property type="match status" value="1"/>
</dbReference>
<evidence type="ECO:0000256" key="1">
    <source>
        <dbReference type="ARBA" id="ARBA00011975"/>
    </source>
</evidence>
<dbReference type="REBASE" id="355684">
    <property type="entry name" value="M.Psy4326ORF26560P"/>
</dbReference>
<evidence type="ECO:0000256" key="4">
    <source>
        <dbReference type="ARBA" id="ARBA00022691"/>
    </source>
</evidence>
<proteinExistence type="inferred from homology"/>
<evidence type="ECO:0000256" key="6">
    <source>
        <dbReference type="ARBA" id="ARBA00047422"/>
    </source>
</evidence>
<evidence type="ECO:0000256" key="8">
    <source>
        <dbReference type="RuleBase" id="RU000416"/>
    </source>
</evidence>
<comment type="similarity">
    <text evidence="7 8">Belongs to the class I-like SAM-binding methyltransferase superfamily. C5-methyltransferase family.</text>
</comment>
<dbReference type="EMBL" id="CP047260">
    <property type="protein sequence ID" value="QHE99827.1"/>
    <property type="molecule type" value="Genomic_DNA"/>
</dbReference>
<evidence type="ECO:0000313" key="10">
    <source>
        <dbReference type="Proteomes" id="UP000003811"/>
    </source>
</evidence>
<dbReference type="GO" id="GO:0032259">
    <property type="term" value="P:methylation"/>
    <property type="evidence" value="ECO:0007669"/>
    <property type="project" value="UniProtKB-KW"/>
</dbReference>
<keyword evidence="2 7" id="KW-0489">Methyltransferase</keyword>
<evidence type="ECO:0000313" key="9">
    <source>
        <dbReference type="EMBL" id="QHE99827.1"/>
    </source>
</evidence>
<dbReference type="PROSITE" id="PS51679">
    <property type="entry name" value="SAM_MT_C5"/>
    <property type="match status" value="1"/>
</dbReference>
<keyword evidence="3 7" id="KW-0808">Transferase</keyword>
<dbReference type="GO" id="GO:0009307">
    <property type="term" value="P:DNA restriction-modification system"/>
    <property type="evidence" value="ECO:0007669"/>
    <property type="project" value="UniProtKB-KW"/>
</dbReference>
<organism evidence="9 10">
    <name type="scientific">Pseudomonas syringae pv. maculicola str. ES4326</name>
    <dbReference type="NCBI Taxonomy" id="629265"/>
    <lineage>
        <taxon>Bacteria</taxon>
        <taxon>Pseudomonadati</taxon>
        <taxon>Pseudomonadota</taxon>
        <taxon>Gammaproteobacteria</taxon>
        <taxon>Pseudomonadales</taxon>
        <taxon>Pseudomonadaceae</taxon>
        <taxon>Pseudomonas</taxon>
    </lineage>
</organism>
<feature type="active site" evidence="7">
    <location>
        <position position="80"/>
    </location>
</feature>
<keyword evidence="4 7" id="KW-0949">S-adenosyl-L-methionine</keyword>
<dbReference type="GeneID" id="64468263"/>
<dbReference type="Proteomes" id="UP000003811">
    <property type="component" value="Chromosome"/>
</dbReference>
<dbReference type="Gene3D" id="3.40.50.150">
    <property type="entry name" value="Vaccinia Virus protein VP39"/>
    <property type="match status" value="1"/>
</dbReference>
<evidence type="ECO:0000256" key="5">
    <source>
        <dbReference type="ARBA" id="ARBA00022747"/>
    </source>
</evidence>
<dbReference type="InterPro" id="IPR001525">
    <property type="entry name" value="C5_MeTfrase"/>
</dbReference>
<evidence type="ECO:0000256" key="7">
    <source>
        <dbReference type="PROSITE-ProRule" id="PRU01016"/>
    </source>
</evidence>
<dbReference type="GO" id="GO:0003886">
    <property type="term" value="F:DNA (cytosine-5-)-methyltransferase activity"/>
    <property type="evidence" value="ECO:0007669"/>
    <property type="project" value="UniProtKB-EC"/>
</dbReference>
<keyword evidence="5" id="KW-0680">Restriction system</keyword>
<accession>A0A8T8C920</accession>
<dbReference type="InterPro" id="IPR031303">
    <property type="entry name" value="C5_meth_CS"/>
</dbReference>
<dbReference type="InterPro" id="IPR050390">
    <property type="entry name" value="C5-Methyltransferase"/>
</dbReference>
<dbReference type="Pfam" id="PF00145">
    <property type="entry name" value="DNA_methylase"/>
    <property type="match status" value="1"/>
</dbReference>
<evidence type="ECO:0000256" key="3">
    <source>
        <dbReference type="ARBA" id="ARBA00022679"/>
    </source>
</evidence>
<comment type="catalytic activity">
    <reaction evidence="6">
        <text>a 2'-deoxycytidine in DNA + S-adenosyl-L-methionine = a 5-methyl-2'-deoxycytidine in DNA + S-adenosyl-L-homocysteine + H(+)</text>
        <dbReference type="Rhea" id="RHEA:13681"/>
        <dbReference type="Rhea" id="RHEA-COMP:11369"/>
        <dbReference type="Rhea" id="RHEA-COMP:11370"/>
        <dbReference type="ChEBI" id="CHEBI:15378"/>
        <dbReference type="ChEBI" id="CHEBI:57856"/>
        <dbReference type="ChEBI" id="CHEBI:59789"/>
        <dbReference type="ChEBI" id="CHEBI:85452"/>
        <dbReference type="ChEBI" id="CHEBI:85454"/>
        <dbReference type="EC" id="2.1.1.37"/>
    </reaction>
</comment>
<evidence type="ECO:0000256" key="2">
    <source>
        <dbReference type="ARBA" id="ARBA00022603"/>
    </source>
</evidence>
<dbReference type="InterPro" id="IPR029063">
    <property type="entry name" value="SAM-dependent_MTases_sf"/>
</dbReference>
<dbReference type="Gene3D" id="3.90.120.10">
    <property type="entry name" value="DNA Methylase, subunit A, domain 2"/>
    <property type="match status" value="1"/>
</dbReference>
<dbReference type="RefSeq" id="WP_050775076.1">
    <property type="nucleotide sequence ID" value="NZ_CP047260.1"/>
</dbReference>
<name>A0A8T8C920_PSEYM</name>
<reference evidence="9 10" key="1">
    <citation type="journal article" date="2011" name="PLoS Pathog.">
        <title>Dynamic evolution of pathogenicity revealed by sequencing and comparative genomics of 19 Pseudomonas syringae isolates.</title>
        <authorList>
            <person name="Baltrus D.A."/>
            <person name="Nishimura M.T."/>
            <person name="Romanchuk A."/>
            <person name="Chang J.H."/>
            <person name="Mukhtar M.S."/>
            <person name="Cherkis K."/>
            <person name="Roach J."/>
            <person name="Grant S.R."/>
            <person name="Jones C.D."/>
            <person name="Dangl J.L."/>
        </authorList>
    </citation>
    <scope>NUCLEOTIDE SEQUENCE [LARGE SCALE GENOMIC DNA]</scope>
    <source>
        <strain evidence="9 10">ES4326</strain>
    </source>
</reference>
<dbReference type="SUPFAM" id="SSF53335">
    <property type="entry name" value="S-adenosyl-L-methionine-dependent methyltransferases"/>
    <property type="match status" value="1"/>
</dbReference>
<dbReference type="PROSITE" id="PS00095">
    <property type="entry name" value="C5_MTASE_2"/>
    <property type="match status" value="1"/>
</dbReference>
<dbReference type="AlphaFoldDB" id="A0A8T8C920"/>
<dbReference type="NCBIfam" id="TIGR00675">
    <property type="entry name" value="dcm"/>
    <property type="match status" value="1"/>
</dbReference>
<dbReference type="PRINTS" id="PR00105">
    <property type="entry name" value="C5METTRFRASE"/>
</dbReference>